<evidence type="ECO:0008006" key="4">
    <source>
        <dbReference type="Google" id="ProtNLM"/>
    </source>
</evidence>
<protein>
    <recommendedName>
        <fullName evidence="4">Anti-sigma factor</fullName>
    </recommendedName>
</protein>
<keyword evidence="3" id="KW-1185">Reference proteome</keyword>
<proteinExistence type="predicted"/>
<dbReference type="RefSeq" id="WP_316661389.1">
    <property type="nucleotide sequence ID" value="NZ_JAWHTF010000002.1"/>
</dbReference>
<comment type="caution">
    <text evidence="2">The sequence shown here is derived from an EMBL/GenBank/DDBJ whole genome shotgun (WGS) entry which is preliminary data.</text>
</comment>
<dbReference type="Proteomes" id="UP001268651">
    <property type="component" value="Unassembled WGS sequence"/>
</dbReference>
<evidence type="ECO:0000256" key="1">
    <source>
        <dbReference type="SAM" id="Phobius"/>
    </source>
</evidence>
<keyword evidence="1" id="KW-1133">Transmembrane helix</keyword>
<name>A0ABU3U519_9FLAO</name>
<evidence type="ECO:0000313" key="3">
    <source>
        <dbReference type="Proteomes" id="UP001268651"/>
    </source>
</evidence>
<gene>
    <name evidence="2" type="ORF">RXV94_04990</name>
</gene>
<feature type="transmembrane region" description="Helical" evidence="1">
    <location>
        <begin position="45"/>
        <end position="65"/>
    </location>
</feature>
<evidence type="ECO:0000313" key="2">
    <source>
        <dbReference type="EMBL" id="MDU8885508.1"/>
    </source>
</evidence>
<keyword evidence="1" id="KW-0472">Membrane</keyword>
<dbReference type="EMBL" id="JAWHTF010000002">
    <property type="protein sequence ID" value="MDU8885508.1"/>
    <property type="molecule type" value="Genomic_DNA"/>
</dbReference>
<keyword evidence="1" id="KW-0812">Transmembrane</keyword>
<reference evidence="2 3" key="1">
    <citation type="submission" date="2023-10" db="EMBL/GenBank/DDBJ databases">
        <title>Marimonas sp. nov. isolated from tidal mud flat.</title>
        <authorList>
            <person name="Jaincy N.J."/>
            <person name="Srinivasan S."/>
            <person name="Lee S.-S."/>
        </authorList>
    </citation>
    <scope>NUCLEOTIDE SEQUENCE [LARGE SCALE GENOMIC DNA]</scope>
    <source>
        <strain evidence="2 3">MJ-SS3</strain>
    </source>
</reference>
<sequence>MAQDIRDLVQQNKQLEKIDMPKGHEGRFVNKLDKEFPLPKTKSKFTFLNIAATIVLLFGLTFGGFKIFNSDKPDTIIPNDEPLVVETKSLKDVSPQLKKVEDYYLASINYELSKMKVTPESKELFDGYLSKLEELNKEYNRLSKELIESGPNELTVNALIDNLKFRLNLLYRLRDKLNEFNNPESTYEESQL</sequence>
<organism evidence="2 3">
    <name type="scientific">Gilvirhabdus luticola</name>
    <dbReference type="NCBI Taxonomy" id="3079858"/>
    <lineage>
        <taxon>Bacteria</taxon>
        <taxon>Pseudomonadati</taxon>
        <taxon>Bacteroidota</taxon>
        <taxon>Flavobacteriia</taxon>
        <taxon>Flavobacteriales</taxon>
        <taxon>Flavobacteriaceae</taxon>
        <taxon>Gilvirhabdus</taxon>
    </lineage>
</organism>
<accession>A0ABU3U519</accession>